<keyword evidence="4 5" id="KW-0472">Membrane</keyword>
<evidence type="ECO:0000256" key="5">
    <source>
        <dbReference type="RuleBase" id="RU363032"/>
    </source>
</evidence>
<keyword evidence="6" id="KW-1003">Cell membrane</keyword>
<gene>
    <name evidence="8" type="primary">pstC</name>
    <name evidence="8" type="ORF">DOQ08_02608</name>
</gene>
<dbReference type="PANTHER" id="PTHR42727">
    <property type="entry name" value="PHOSPHATE TRANSPORT SYSTEM PERMEASE PROTEIN"/>
    <property type="match status" value="1"/>
</dbReference>
<dbReference type="PROSITE" id="PS50928">
    <property type="entry name" value="ABC_TM1"/>
    <property type="match status" value="1"/>
</dbReference>
<accession>A0A3M2RCW6</accession>
<sequence length="487" mass="51539">MRTERFAFFLLCLPDVNYSSNTENSMQTANLLPLILVIAVIAYGLAYMRSRTVAGPLGGIRNLKALPFYYAARAALWCAIPALIVLTAWAVFEGKVIQNLVVSSLPAELLPKSAGEASLLMSQINNVAAGKLNPAFVPAEVVGAADKLGALKAQSSQFKTVLVVLIAVLGAAFAWSRVQPQINARENVECTLRWIFFACAAMAVLTTVGIVFSVIFETVRFFGKVPISEFLFGTSWSPQTALRADQVGSDGAFGIIPLFTGTLLISAIALLVAVPTGLLSAVYLSEYASKSARSVIKPLLEMLAGVPTVVYGFFAALTVAPFIRDLAEMVGLEASSQSALAAGLVMGIMIIPFVSSLSDDVINAVPRTLRDGSLALGATQSETMKNVIFPAALPGIMGGILLAASRAIGETMIVVMAAGLAANLTANPLESVTTVTVQIVTLLTGDQEFDSAKTLAAFALGMMLFILTLALNVIALKVVRKYREQYD</sequence>
<keyword evidence="3 5" id="KW-1133">Transmembrane helix</keyword>
<keyword evidence="2 5" id="KW-0812">Transmembrane</keyword>
<keyword evidence="6" id="KW-0592">Phosphate transport</keyword>
<organism evidence="8 9">
    <name type="scientific">Marinobacter litoralis</name>
    <dbReference type="NCBI Taxonomy" id="187981"/>
    <lineage>
        <taxon>Bacteria</taxon>
        <taxon>Pseudomonadati</taxon>
        <taxon>Pseudomonadota</taxon>
        <taxon>Gammaproteobacteria</taxon>
        <taxon>Pseudomonadales</taxon>
        <taxon>Marinobacteraceae</taxon>
        <taxon>Marinobacter</taxon>
    </lineage>
</organism>
<feature type="transmembrane region" description="Helical" evidence="5">
    <location>
        <begin position="335"/>
        <end position="354"/>
    </location>
</feature>
<feature type="transmembrane region" description="Helical" evidence="5">
    <location>
        <begin position="387"/>
        <end position="408"/>
    </location>
</feature>
<dbReference type="SUPFAM" id="SSF161098">
    <property type="entry name" value="MetI-like"/>
    <property type="match status" value="1"/>
</dbReference>
<dbReference type="InterPro" id="IPR035906">
    <property type="entry name" value="MetI-like_sf"/>
</dbReference>
<comment type="function">
    <text evidence="6">Part of the binding-protein-dependent transport system for phosphate; probably responsible for the translocation of the substrate across the membrane.</text>
</comment>
<comment type="caution">
    <text evidence="8">The sequence shown here is derived from an EMBL/GenBank/DDBJ whole genome shotgun (WGS) entry which is preliminary data.</text>
</comment>
<comment type="subcellular location">
    <subcellularLocation>
        <location evidence="6">Cell inner membrane</location>
        <topology evidence="6">Multi-pass membrane protein</topology>
    </subcellularLocation>
    <subcellularLocation>
        <location evidence="1 5">Cell membrane</location>
        <topology evidence="1 5">Multi-pass membrane protein</topology>
    </subcellularLocation>
</comment>
<dbReference type="NCBIfam" id="TIGR02138">
    <property type="entry name" value="phosphate_pstC"/>
    <property type="match status" value="1"/>
</dbReference>
<feature type="transmembrane region" description="Helical" evidence="5">
    <location>
        <begin position="157"/>
        <end position="175"/>
    </location>
</feature>
<feature type="domain" description="ABC transmembrane type-1" evidence="7">
    <location>
        <begin position="259"/>
        <end position="475"/>
    </location>
</feature>
<feature type="transmembrane region" description="Helical" evidence="5">
    <location>
        <begin position="195"/>
        <end position="216"/>
    </location>
</feature>
<dbReference type="Proteomes" id="UP000265903">
    <property type="component" value="Unassembled WGS sequence"/>
</dbReference>
<dbReference type="EMBL" id="QMDL01000003">
    <property type="protein sequence ID" value="RMJ03143.1"/>
    <property type="molecule type" value="Genomic_DNA"/>
</dbReference>
<comment type="similarity">
    <text evidence="6">Belongs to the binding-protein-dependent transport system permease family. CysTW subfamily.</text>
</comment>
<keyword evidence="9" id="KW-1185">Reference proteome</keyword>
<dbReference type="Gene3D" id="1.10.3720.10">
    <property type="entry name" value="MetI-like"/>
    <property type="match status" value="1"/>
</dbReference>
<reference evidence="8 9" key="1">
    <citation type="submission" date="2018-08" db="EMBL/GenBank/DDBJ databases">
        <title>Whole Genome Sequence of the Moderate Halophilic Marine Bacterium Marinobacter litoralis Sw-45.</title>
        <authorList>
            <person name="Musa H."/>
        </authorList>
    </citation>
    <scope>NUCLEOTIDE SEQUENCE [LARGE SCALE GENOMIC DNA]</scope>
    <source>
        <strain evidence="8 9">Sw-45</strain>
    </source>
</reference>
<dbReference type="InterPro" id="IPR000515">
    <property type="entry name" value="MetI-like"/>
</dbReference>
<evidence type="ECO:0000256" key="6">
    <source>
        <dbReference type="RuleBase" id="RU363054"/>
    </source>
</evidence>
<evidence type="ECO:0000259" key="7">
    <source>
        <dbReference type="PROSITE" id="PS50928"/>
    </source>
</evidence>
<dbReference type="GO" id="GO:0005315">
    <property type="term" value="F:phosphate transmembrane transporter activity"/>
    <property type="evidence" value="ECO:0007669"/>
    <property type="project" value="InterPro"/>
</dbReference>
<evidence type="ECO:0000313" key="9">
    <source>
        <dbReference type="Proteomes" id="UP000265903"/>
    </source>
</evidence>
<dbReference type="GO" id="GO:0006817">
    <property type="term" value="P:phosphate ion transport"/>
    <property type="evidence" value="ECO:0007669"/>
    <property type="project" value="UniProtKB-KW"/>
</dbReference>
<dbReference type="CDD" id="cd06261">
    <property type="entry name" value="TM_PBP2"/>
    <property type="match status" value="1"/>
</dbReference>
<dbReference type="Pfam" id="PF12501">
    <property type="entry name" value="DUF3708"/>
    <property type="match status" value="1"/>
</dbReference>
<evidence type="ECO:0000313" key="8">
    <source>
        <dbReference type="EMBL" id="RMJ03143.1"/>
    </source>
</evidence>
<dbReference type="InterPro" id="IPR011864">
    <property type="entry name" value="Phosphate_PstC"/>
</dbReference>
<comment type="caution">
    <text evidence="6">Lacks conserved residue(s) required for the propagation of feature annotation.</text>
</comment>
<proteinExistence type="inferred from homology"/>
<dbReference type="Pfam" id="PF00528">
    <property type="entry name" value="BPD_transp_1"/>
    <property type="match status" value="1"/>
</dbReference>
<evidence type="ECO:0000256" key="3">
    <source>
        <dbReference type="ARBA" id="ARBA00022989"/>
    </source>
</evidence>
<evidence type="ECO:0000256" key="2">
    <source>
        <dbReference type="ARBA" id="ARBA00022692"/>
    </source>
</evidence>
<feature type="transmembrane region" description="Helical" evidence="5">
    <location>
        <begin position="29"/>
        <end position="48"/>
    </location>
</feature>
<dbReference type="AlphaFoldDB" id="A0A3M2RCW6"/>
<protein>
    <recommendedName>
        <fullName evidence="6">Phosphate transport system permease protein</fullName>
    </recommendedName>
</protein>
<evidence type="ECO:0000256" key="1">
    <source>
        <dbReference type="ARBA" id="ARBA00004651"/>
    </source>
</evidence>
<feature type="transmembrane region" description="Helical" evidence="5">
    <location>
        <begin position="455"/>
        <end position="476"/>
    </location>
</feature>
<dbReference type="PANTHER" id="PTHR42727:SF1">
    <property type="entry name" value="PHOSPHATE TRANSPORT SYSTEM PERMEASE"/>
    <property type="match status" value="1"/>
</dbReference>
<name>A0A3M2RCW6_9GAMM</name>
<keyword evidence="5" id="KW-0813">Transport</keyword>
<feature type="transmembrane region" description="Helical" evidence="5">
    <location>
        <begin position="68"/>
        <end position="92"/>
    </location>
</feature>
<dbReference type="GO" id="GO:0005886">
    <property type="term" value="C:plasma membrane"/>
    <property type="evidence" value="ECO:0007669"/>
    <property type="project" value="UniProtKB-SubCell"/>
</dbReference>
<keyword evidence="6" id="KW-0997">Cell inner membrane</keyword>
<evidence type="ECO:0000256" key="4">
    <source>
        <dbReference type="ARBA" id="ARBA00023136"/>
    </source>
</evidence>
<feature type="transmembrane region" description="Helical" evidence="5">
    <location>
        <begin position="303"/>
        <end position="323"/>
    </location>
</feature>
<feature type="transmembrane region" description="Helical" evidence="5">
    <location>
        <begin position="255"/>
        <end position="282"/>
    </location>
</feature>
<dbReference type="InterPro" id="IPR022182">
    <property type="entry name" value="PstC_N"/>
</dbReference>